<proteinExistence type="inferred from homology"/>
<comment type="catalytic activity">
    <reaction evidence="4 6">
        <text>L-aspartyl-tRNA(Asn) + L-glutamine + ATP + H2O = L-asparaginyl-tRNA(Asn) + L-glutamate + ADP + phosphate + 2 H(+)</text>
        <dbReference type="Rhea" id="RHEA:14513"/>
        <dbReference type="Rhea" id="RHEA-COMP:9674"/>
        <dbReference type="Rhea" id="RHEA-COMP:9677"/>
        <dbReference type="ChEBI" id="CHEBI:15377"/>
        <dbReference type="ChEBI" id="CHEBI:15378"/>
        <dbReference type="ChEBI" id="CHEBI:29985"/>
        <dbReference type="ChEBI" id="CHEBI:30616"/>
        <dbReference type="ChEBI" id="CHEBI:43474"/>
        <dbReference type="ChEBI" id="CHEBI:58359"/>
        <dbReference type="ChEBI" id="CHEBI:78515"/>
        <dbReference type="ChEBI" id="CHEBI:78516"/>
        <dbReference type="ChEBI" id="CHEBI:456216"/>
    </reaction>
</comment>
<dbReference type="GO" id="GO:0006412">
    <property type="term" value="P:translation"/>
    <property type="evidence" value="ECO:0007669"/>
    <property type="project" value="UniProtKB-UniRule"/>
</dbReference>
<comment type="catalytic activity">
    <reaction evidence="5 6">
        <text>L-glutamyl-tRNA(Gln) + L-glutamine + ATP + H2O = L-glutaminyl-tRNA(Gln) + L-glutamate + ADP + phosphate + H(+)</text>
        <dbReference type="Rhea" id="RHEA:17521"/>
        <dbReference type="Rhea" id="RHEA-COMP:9681"/>
        <dbReference type="Rhea" id="RHEA-COMP:9684"/>
        <dbReference type="ChEBI" id="CHEBI:15377"/>
        <dbReference type="ChEBI" id="CHEBI:15378"/>
        <dbReference type="ChEBI" id="CHEBI:29985"/>
        <dbReference type="ChEBI" id="CHEBI:30616"/>
        <dbReference type="ChEBI" id="CHEBI:43474"/>
        <dbReference type="ChEBI" id="CHEBI:58359"/>
        <dbReference type="ChEBI" id="CHEBI:78520"/>
        <dbReference type="ChEBI" id="CHEBI:78521"/>
        <dbReference type="ChEBI" id="CHEBI:456216"/>
    </reaction>
</comment>
<evidence type="ECO:0000256" key="4">
    <source>
        <dbReference type="ARBA" id="ARBA00047380"/>
    </source>
</evidence>
<gene>
    <name evidence="6 7" type="primary">gatC</name>
    <name evidence="7" type="ORF">INF28_04085</name>
</gene>
<dbReference type="GO" id="GO:0050567">
    <property type="term" value="F:glutaminyl-tRNA synthase (glutamine-hydrolyzing) activity"/>
    <property type="evidence" value="ECO:0007669"/>
    <property type="project" value="UniProtKB-UniRule"/>
</dbReference>
<dbReference type="GO" id="GO:0005524">
    <property type="term" value="F:ATP binding"/>
    <property type="evidence" value="ECO:0007669"/>
    <property type="project" value="UniProtKB-KW"/>
</dbReference>
<keyword evidence="6" id="KW-0067">ATP-binding</keyword>
<dbReference type="Pfam" id="PF02686">
    <property type="entry name" value="GatC"/>
    <property type="match status" value="1"/>
</dbReference>
<accession>A0A9D5R7V0</accession>
<evidence type="ECO:0000256" key="5">
    <source>
        <dbReference type="ARBA" id="ARBA00047913"/>
    </source>
</evidence>
<dbReference type="EMBL" id="JADCKB010000006">
    <property type="protein sequence ID" value="MBE5039641.1"/>
    <property type="molecule type" value="Genomic_DNA"/>
</dbReference>
<protein>
    <recommendedName>
        <fullName evidence="6">Aspartyl/glutamyl-tRNA(Asn/Gln) amidotransferase subunit C</fullName>
        <shortName evidence="6">Asp/Glu-ADT subunit C</shortName>
        <ecNumber evidence="6">6.3.5.-</ecNumber>
    </recommendedName>
</protein>
<sequence>MNMNHELVSNLAQLSALELSENEMAAVSKNLTAVLESMEILQSLPLDDENDRETFFSAAELRQDEVRLSFCREDILQNAPQTDGSYFIIPKTIK</sequence>
<dbReference type="RefSeq" id="WP_226392203.1">
    <property type="nucleotide sequence ID" value="NZ_JADCKB010000006.1"/>
</dbReference>
<dbReference type="InterPro" id="IPR003837">
    <property type="entry name" value="GatC"/>
</dbReference>
<comment type="caution">
    <text evidence="7">The sequence shown here is derived from an EMBL/GenBank/DDBJ whole genome shotgun (WGS) entry which is preliminary data.</text>
</comment>
<dbReference type="Proteomes" id="UP000806542">
    <property type="component" value="Unassembled WGS sequence"/>
</dbReference>
<dbReference type="HAMAP" id="MF_00122">
    <property type="entry name" value="GatC"/>
    <property type="match status" value="1"/>
</dbReference>
<keyword evidence="6" id="KW-0436">Ligase</keyword>
<keyword evidence="8" id="KW-1185">Reference proteome</keyword>
<dbReference type="AlphaFoldDB" id="A0A9D5R7V0"/>
<name>A0A9D5R7V0_9FIRM</name>
<organism evidence="7 8">
    <name type="scientific">Ructibacterium gallinarum</name>
    <dbReference type="NCBI Taxonomy" id="2779355"/>
    <lineage>
        <taxon>Bacteria</taxon>
        <taxon>Bacillati</taxon>
        <taxon>Bacillota</taxon>
        <taxon>Clostridia</taxon>
        <taxon>Eubacteriales</taxon>
        <taxon>Oscillospiraceae</taxon>
        <taxon>Ructibacterium</taxon>
    </lineage>
</organism>
<comment type="similarity">
    <text evidence="1 6">Belongs to the GatC family.</text>
</comment>
<dbReference type="EC" id="6.3.5.-" evidence="6"/>
<reference evidence="7" key="1">
    <citation type="submission" date="2020-10" db="EMBL/GenBank/DDBJ databases">
        <title>ChiBAC.</title>
        <authorList>
            <person name="Zenner C."/>
            <person name="Hitch T.C.A."/>
            <person name="Clavel T."/>
        </authorList>
    </citation>
    <scope>NUCLEOTIDE SEQUENCE</scope>
    <source>
        <strain evidence="7">DSM 107454</strain>
    </source>
</reference>
<comment type="function">
    <text evidence="3 6">Allows the formation of correctly charged Asn-tRNA(Asn) or Gln-tRNA(Gln) through the transamidation of misacylated Asp-tRNA(Asn) or Glu-tRNA(Gln) in organisms which lack either or both of asparaginyl-tRNA or glutaminyl-tRNA synthetases. The reaction takes place in the presence of glutamine and ATP through an activated phospho-Asp-tRNA(Asn) or phospho-Glu-tRNA(Gln).</text>
</comment>
<evidence type="ECO:0000256" key="3">
    <source>
        <dbReference type="ARBA" id="ARBA00024799"/>
    </source>
</evidence>
<evidence type="ECO:0000313" key="8">
    <source>
        <dbReference type="Proteomes" id="UP000806542"/>
    </source>
</evidence>
<dbReference type="PANTHER" id="PTHR15004:SF0">
    <property type="entry name" value="GLUTAMYL-TRNA(GLN) AMIDOTRANSFERASE SUBUNIT C, MITOCHONDRIAL"/>
    <property type="match status" value="1"/>
</dbReference>
<dbReference type="SUPFAM" id="SSF141000">
    <property type="entry name" value="Glu-tRNAGln amidotransferase C subunit"/>
    <property type="match status" value="1"/>
</dbReference>
<evidence type="ECO:0000313" key="7">
    <source>
        <dbReference type="EMBL" id="MBE5039641.1"/>
    </source>
</evidence>
<comment type="subunit">
    <text evidence="2 6">Heterotrimer of A, B and C subunits.</text>
</comment>
<keyword evidence="6" id="KW-0648">Protein biosynthesis</keyword>
<dbReference type="NCBIfam" id="TIGR00135">
    <property type="entry name" value="gatC"/>
    <property type="match status" value="1"/>
</dbReference>
<dbReference type="GO" id="GO:0070681">
    <property type="term" value="P:glutaminyl-tRNAGln biosynthesis via transamidation"/>
    <property type="evidence" value="ECO:0007669"/>
    <property type="project" value="TreeGrafter"/>
</dbReference>
<evidence type="ECO:0000256" key="6">
    <source>
        <dbReference type="HAMAP-Rule" id="MF_00122"/>
    </source>
</evidence>
<dbReference type="GO" id="GO:0006450">
    <property type="term" value="P:regulation of translational fidelity"/>
    <property type="evidence" value="ECO:0007669"/>
    <property type="project" value="InterPro"/>
</dbReference>
<keyword evidence="6" id="KW-0547">Nucleotide-binding</keyword>
<dbReference type="InterPro" id="IPR036113">
    <property type="entry name" value="Asp/Glu-ADT_sf_sub_c"/>
</dbReference>
<dbReference type="Gene3D" id="1.10.20.60">
    <property type="entry name" value="Glu-tRNAGln amidotransferase C subunit, N-terminal domain"/>
    <property type="match status" value="1"/>
</dbReference>
<evidence type="ECO:0000256" key="2">
    <source>
        <dbReference type="ARBA" id="ARBA00011123"/>
    </source>
</evidence>
<evidence type="ECO:0000256" key="1">
    <source>
        <dbReference type="ARBA" id="ARBA00010757"/>
    </source>
</evidence>
<dbReference type="PANTHER" id="PTHR15004">
    <property type="entry name" value="GLUTAMYL-TRNA(GLN) AMIDOTRANSFERASE SUBUNIT C, MITOCHONDRIAL"/>
    <property type="match status" value="1"/>
</dbReference>